<comment type="similarity">
    <text evidence="2">Belongs to the DNA repair metallo-beta-lactamase (DRMBL) family.</text>
</comment>
<proteinExistence type="inferred from homology"/>
<dbReference type="AlphaFoldDB" id="F0WGD5"/>
<dbReference type="Pfam" id="PF07522">
    <property type="entry name" value="DRMBL"/>
    <property type="match status" value="1"/>
</dbReference>
<evidence type="ECO:0000313" key="8">
    <source>
        <dbReference type="EMBL" id="CCA20296.1"/>
    </source>
</evidence>
<name>F0WGD5_9STRA</name>
<keyword evidence="4" id="KW-0234">DNA repair</keyword>
<dbReference type="PANTHER" id="PTHR23240:SF6">
    <property type="entry name" value="DNA CROSS-LINK REPAIR 1A PROTEIN"/>
    <property type="match status" value="1"/>
</dbReference>
<dbReference type="GO" id="GO:0006303">
    <property type="term" value="P:double-strand break repair via nonhomologous end joining"/>
    <property type="evidence" value="ECO:0007669"/>
    <property type="project" value="TreeGrafter"/>
</dbReference>
<feature type="region of interest" description="Disordered" evidence="6">
    <location>
        <begin position="1"/>
        <end position="28"/>
    </location>
</feature>
<feature type="region of interest" description="Disordered" evidence="6">
    <location>
        <begin position="197"/>
        <end position="220"/>
    </location>
</feature>
<dbReference type="Gene3D" id="3.40.50.12650">
    <property type="match status" value="1"/>
</dbReference>
<evidence type="ECO:0000256" key="6">
    <source>
        <dbReference type="SAM" id="MobiDB-lite"/>
    </source>
</evidence>
<keyword evidence="3" id="KW-0227">DNA damage</keyword>
<accession>F0WGD5</accession>
<evidence type="ECO:0000256" key="3">
    <source>
        <dbReference type="ARBA" id="ARBA00022763"/>
    </source>
</evidence>
<dbReference type="PANTHER" id="PTHR23240">
    <property type="entry name" value="DNA CROSS-LINK REPAIR PROTEIN PSO2/SNM1-RELATED"/>
    <property type="match status" value="1"/>
</dbReference>
<evidence type="ECO:0000256" key="4">
    <source>
        <dbReference type="ARBA" id="ARBA00023204"/>
    </source>
</evidence>
<dbReference type="GO" id="GO:0005634">
    <property type="term" value="C:nucleus"/>
    <property type="evidence" value="ECO:0007669"/>
    <property type="project" value="UniProtKB-SubCell"/>
</dbReference>
<reference evidence="8" key="1">
    <citation type="journal article" date="2011" name="PLoS Biol.">
        <title>Gene gain and loss during evolution of obligate parasitism in the white rust pathogen of Arabidopsis thaliana.</title>
        <authorList>
            <person name="Kemen E."/>
            <person name="Gardiner A."/>
            <person name="Schultz-Larsen T."/>
            <person name="Kemen A.C."/>
            <person name="Balmuth A.L."/>
            <person name="Robert-Seilaniantz A."/>
            <person name="Bailey K."/>
            <person name="Holub E."/>
            <person name="Studholme D.J."/>
            <person name="Maclean D."/>
            <person name="Jones J.D."/>
        </authorList>
    </citation>
    <scope>NUCLEOTIDE SEQUENCE</scope>
</reference>
<organism evidence="8">
    <name type="scientific">Albugo laibachii Nc14</name>
    <dbReference type="NCBI Taxonomy" id="890382"/>
    <lineage>
        <taxon>Eukaryota</taxon>
        <taxon>Sar</taxon>
        <taxon>Stramenopiles</taxon>
        <taxon>Oomycota</taxon>
        <taxon>Peronosporomycetes</taxon>
        <taxon>Albuginales</taxon>
        <taxon>Albuginaceae</taxon>
        <taxon>Albugo</taxon>
    </lineage>
</organism>
<dbReference type="EMBL" id="FR824135">
    <property type="protein sequence ID" value="CCA20296.1"/>
    <property type="molecule type" value="Genomic_DNA"/>
</dbReference>
<dbReference type="Gene3D" id="3.60.15.10">
    <property type="entry name" value="Ribonuclease Z/Hydroxyacylglutathione hydrolase-like"/>
    <property type="match status" value="1"/>
</dbReference>
<dbReference type="GO" id="GO:0036297">
    <property type="term" value="P:interstrand cross-link repair"/>
    <property type="evidence" value="ECO:0007669"/>
    <property type="project" value="TreeGrafter"/>
</dbReference>
<keyword evidence="5" id="KW-0539">Nucleus</keyword>
<dbReference type="CDD" id="cd16273">
    <property type="entry name" value="SNM1A-1C-like_MBL-fold"/>
    <property type="match status" value="1"/>
</dbReference>
<protein>
    <submittedName>
        <fullName evidence="8">DNA crosslink repair protein putative</fullName>
    </submittedName>
</protein>
<feature type="compositionally biased region" description="Polar residues" evidence="6">
    <location>
        <begin position="152"/>
        <end position="165"/>
    </location>
</feature>
<gene>
    <name evidence="8" type="primary">AlNc14C90G5667</name>
    <name evidence="8" type="ORF">ALNC14_064390</name>
</gene>
<evidence type="ECO:0000259" key="7">
    <source>
        <dbReference type="Pfam" id="PF07522"/>
    </source>
</evidence>
<feature type="domain" description="DNA repair metallo-beta-lactamase" evidence="7">
    <location>
        <begin position="540"/>
        <end position="642"/>
    </location>
</feature>
<sequence>MIAADFGADTSYGATQESNEMEHEQTQPSDGFVDLVSENMEQSHDAGVSPSTTLVDREIVCTVCDGDITGLSIIGRNVHMNRCLDTQLQQLDAGGSFVSTAVIDFQCPHCSINLCKFSEERRVVHVNLCLDRGSHSSNQLNNTSTKRDVAQIETSSATTNGERISSAESGELPQCNICGVSLISRTLASRVTHFKQCSKKQTRSGQRPSHPRGSAESTATESVVVCATMVPGTPSELWHTLVDVAGGSTSGIKRAAQNAFDIMMQGSQALKRLSKFPPAQFPGMRSIGKSWKKPKLDSENAKRVPELKCPEYKIICGTKPRFIVDGFRFASKDLSSVYFLTHFHSDHYIGLTKKFDAGTIYCSQITANLVMMKLRVDAKYICIVAMNTPIFIHGVEVIFLDANHCPGACIILFRQKNEMSFLHTGDFRFHPRMLEYPALRPFVDQESTQNEMQRLSGVYLDTTYAKSKFDFAPQEIVIKHVVGLMEKHYSTQRQMYIFGTYTIGKERVFMEVAKHFGKKMCVSKEKFRVLSCYGWDKEDMDFITTDSGDTCFFVMPMHSLRMDRLSGLLRSYSNRFDRVVAFRPTGWTFQGANASLSKLQKDASDRFRVYGIPYSEHSSFSELCQFVKAFKPKTIIPTVNCRSRHQMTEQVDLIRRATSKLA</sequence>
<feature type="region of interest" description="Disordered" evidence="6">
    <location>
        <begin position="139"/>
        <end position="165"/>
    </location>
</feature>
<dbReference type="HOGENOM" id="CLU_013101_0_0_1"/>
<evidence type="ECO:0000256" key="1">
    <source>
        <dbReference type="ARBA" id="ARBA00004123"/>
    </source>
</evidence>
<dbReference type="GO" id="GO:0035312">
    <property type="term" value="F:5'-3' DNA exonuclease activity"/>
    <property type="evidence" value="ECO:0007669"/>
    <property type="project" value="TreeGrafter"/>
</dbReference>
<dbReference type="SUPFAM" id="SSF56281">
    <property type="entry name" value="Metallo-hydrolase/oxidoreductase"/>
    <property type="match status" value="1"/>
</dbReference>
<dbReference type="FunFam" id="3.40.50.12650:FF:000001">
    <property type="entry name" value="DNA cross-link repair 1A"/>
    <property type="match status" value="1"/>
</dbReference>
<reference evidence="8" key="2">
    <citation type="submission" date="2011-02" db="EMBL/GenBank/DDBJ databases">
        <authorList>
            <person name="MacLean D."/>
        </authorList>
    </citation>
    <scope>NUCLEOTIDE SEQUENCE</scope>
</reference>
<comment type="subcellular location">
    <subcellularLocation>
        <location evidence="1">Nucleus</location>
    </subcellularLocation>
</comment>
<dbReference type="InterPro" id="IPR011084">
    <property type="entry name" value="DRMBL"/>
</dbReference>
<dbReference type="GO" id="GO:0003684">
    <property type="term" value="F:damaged DNA binding"/>
    <property type="evidence" value="ECO:0007669"/>
    <property type="project" value="TreeGrafter"/>
</dbReference>
<evidence type="ECO:0000256" key="5">
    <source>
        <dbReference type="ARBA" id="ARBA00023242"/>
    </source>
</evidence>
<dbReference type="InterPro" id="IPR036866">
    <property type="entry name" value="RibonucZ/Hydroxyglut_hydro"/>
</dbReference>
<evidence type="ECO:0000256" key="2">
    <source>
        <dbReference type="ARBA" id="ARBA00010304"/>
    </source>
</evidence>